<organism evidence="11 12">
    <name type="scientific">Coptis chinensis</name>
    <dbReference type="NCBI Taxonomy" id="261450"/>
    <lineage>
        <taxon>Eukaryota</taxon>
        <taxon>Viridiplantae</taxon>
        <taxon>Streptophyta</taxon>
        <taxon>Embryophyta</taxon>
        <taxon>Tracheophyta</taxon>
        <taxon>Spermatophyta</taxon>
        <taxon>Magnoliopsida</taxon>
        <taxon>Ranunculales</taxon>
        <taxon>Ranunculaceae</taxon>
        <taxon>Coptidoideae</taxon>
        <taxon>Coptis</taxon>
    </lineage>
</organism>
<dbReference type="PROSITE" id="PS51471">
    <property type="entry name" value="FE2OG_OXY"/>
    <property type="match status" value="1"/>
</dbReference>
<evidence type="ECO:0000256" key="4">
    <source>
        <dbReference type="ARBA" id="ARBA00022490"/>
    </source>
</evidence>
<name>A0A835H2V2_9MAGN</name>
<protein>
    <recommendedName>
        <fullName evidence="10">Fe2OG dioxygenase domain-containing protein</fullName>
    </recommendedName>
</protein>
<dbReference type="InterPro" id="IPR050295">
    <property type="entry name" value="Plant_2OG-oxidoreductases"/>
</dbReference>
<evidence type="ECO:0000259" key="10">
    <source>
        <dbReference type="PROSITE" id="PS51471"/>
    </source>
</evidence>
<feature type="domain" description="Fe2OG dioxygenase" evidence="10">
    <location>
        <begin position="198"/>
        <end position="301"/>
    </location>
</feature>
<keyword evidence="7" id="KW-0539">Nucleus</keyword>
<dbReference type="SUPFAM" id="SSF51197">
    <property type="entry name" value="Clavaminate synthase-like"/>
    <property type="match status" value="1"/>
</dbReference>
<comment type="caution">
    <text evidence="11">The sequence shown here is derived from an EMBL/GenBank/DDBJ whole genome shotgun (WGS) entry which is preliminary data.</text>
</comment>
<sequence>MENAKDSSNFPIGNSAQERGMSHVPECYVLPPSDRPCKGTGSENVPTIIDMARLHRSAHDRSIVVEEISRACQQMGLFQIVNHGISQTVLDEALLAASEFFKLPNEHKAAFMSNDVNKPVRYGTGLKDGLDKIQFWRVFLKHYAHPQEEWIESWPSNPPKYRENMGRYAVELMRLSNEVIEAITESLGLGQKYLGDKMENGMQVMTVNCYPPCPQPNLALGLPPHSDYSCITILLQSYPGLQVKPSNDDRWIAVPELKGALQVHVGDHLEVLSNGLYKSVVHRATLSPEKTRLSIASLHSLGMDVNMNTAEELIDVQHPKIYKESSFRDFLKFLSANDIAEGKSFIESLKIKM</sequence>
<dbReference type="Pfam" id="PF14226">
    <property type="entry name" value="DIOX_N"/>
    <property type="match status" value="1"/>
</dbReference>
<keyword evidence="5 9" id="KW-0479">Metal-binding</keyword>
<dbReference type="GO" id="GO:0046872">
    <property type="term" value="F:metal ion binding"/>
    <property type="evidence" value="ECO:0007669"/>
    <property type="project" value="UniProtKB-KW"/>
</dbReference>
<dbReference type="AlphaFoldDB" id="A0A835H2V2"/>
<dbReference type="GO" id="GO:0005634">
    <property type="term" value="C:nucleus"/>
    <property type="evidence" value="ECO:0007669"/>
    <property type="project" value="UniProtKB-SubCell"/>
</dbReference>
<evidence type="ECO:0000256" key="8">
    <source>
        <dbReference type="ARBA" id="ARBA00059922"/>
    </source>
</evidence>
<keyword evidence="9" id="KW-0560">Oxidoreductase</keyword>
<gene>
    <name evidence="11" type="ORF">IFM89_002865</name>
</gene>
<comment type="similarity">
    <text evidence="3 9">Belongs to the iron/ascorbate-dependent oxidoreductase family.</text>
</comment>
<keyword evidence="4" id="KW-0963">Cytoplasm</keyword>
<comment type="subcellular location">
    <subcellularLocation>
        <location evidence="2">Cytoplasm</location>
    </subcellularLocation>
    <subcellularLocation>
        <location evidence="1">Nucleus</location>
    </subcellularLocation>
</comment>
<dbReference type="InterPro" id="IPR026992">
    <property type="entry name" value="DIOX_N"/>
</dbReference>
<keyword evidence="6 9" id="KW-0408">Iron</keyword>
<accession>A0A835H2V2</accession>
<dbReference type="InterPro" id="IPR044861">
    <property type="entry name" value="IPNS-like_FE2OG_OXY"/>
</dbReference>
<evidence type="ECO:0000256" key="3">
    <source>
        <dbReference type="ARBA" id="ARBA00008056"/>
    </source>
</evidence>
<proteinExistence type="inferred from homology"/>
<dbReference type="GO" id="GO:0016491">
    <property type="term" value="F:oxidoreductase activity"/>
    <property type="evidence" value="ECO:0007669"/>
    <property type="project" value="UniProtKB-KW"/>
</dbReference>
<dbReference type="Gene3D" id="2.60.120.330">
    <property type="entry name" value="B-lactam Antibiotic, Isopenicillin N Synthase, Chain"/>
    <property type="match status" value="1"/>
</dbReference>
<keyword evidence="12" id="KW-1185">Reference proteome</keyword>
<dbReference type="GO" id="GO:0005737">
    <property type="term" value="C:cytoplasm"/>
    <property type="evidence" value="ECO:0007669"/>
    <property type="project" value="UniProtKB-SubCell"/>
</dbReference>
<dbReference type="OrthoDB" id="627829at2759"/>
<evidence type="ECO:0000256" key="9">
    <source>
        <dbReference type="RuleBase" id="RU003682"/>
    </source>
</evidence>
<dbReference type="FunFam" id="2.60.120.330:FF:000015">
    <property type="entry name" value="Protein DMR6-LIKE OXYGENASE 1"/>
    <property type="match status" value="1"/>
</dbReference>
<evidence type="ECO:0000313" key="12">
    <source>
        <dbReference type="Proteomes" id="UP000631114"/>
    </source>
</evidence>
<evidence type="ECO:0000313" key="11">
    <source>
        <dbReference type="EMBL" id="KAF9591210.1"/>
    </source>
</evidence>
<dbReference type="InterPro" id="IPR005123">
    <property type="entry name" value="Oxoglu/Fe-dep_dioxygenase_dom"/>
</dbReference>
<evidence type="ECO:0000256" key="7">
    <source>
        <dbReference type="ARBA" id="ARBA00023242"/>
    </source>
</evidence>
<evidence type="ECO:0000256" key="6">
    <source>
        <dbReference type="ARBA" id="ARBA00023004"/>
    </source>
</evidence>
<dbReference type="EMBL" id="JADFTS010000008">
    <property type="protein sequence ID" value="KAF9591210.1"/>
    <property type="molecule type" value="Genomic_DNA"/>
</dbReference>
<dbReference type="InterPro" id="IPR027443">
    <property type="entry name" value="IPNS-like_sf"/>
</dbReference>
<evidence type="ECO:0000256" key="5">
    <source>
        <dbReference type="ARBA" id="ARBA00022723"/>
    </source>
</evidence>
<dbReference type="PANTHER" id="PTHR47991">
    <property type="entry name" value="OXOGLUTARATE/IRON-DEPENDENT DIOXYGENASE"/>
    <property type="match status" value="1"/>
</dbReference>
<evidence type="ECO:0000256" key="1">
    <source>
        <dbReference type="ARBA" id="ARBA00004123"/>
    </source>
</evidence>
<comment type="function">
    <text evidence="8">Involved in the regulation of shoot development and salicylic acid (SA) homeostasis.</text>
</comment>
<evidence type="ECO:0000256" key="2">
    <source>
        <dbReference type="ARBA" id="ARBA00004496"/>
    </source>
</evidence>
<dbReference type="Pfam" id="PF03171">
    <property type="entry name" value="2OG-FeII_Oxy"/>
    <property type="match status" value="1"/>
</dbReference>
<dbReference type="Proteomes" id="UP000631114">
    <property type="component" value="Unassembled WGS sequence"/>
</dbReference>
<reference evidence="11 12" key="1">
    <citation type="submission" date="2020-10" db="EMBL/GenBank/DDBJ databases">
        <title>The Coptis chinensis genome and diversification of protoberbering-type alkaloids.</title>
        <authorList>
            <person name="Wang B."/>
            <person name="Shu S."/>
            <person name="Song C."/>
            <person name="Liu Y."/>
        </authorList>
    </citation>
    <scope>NUCLEOTIDE SEQUENCE [LARGE SCALE GENOMIC DNA]</scope>
    <source>
        <strain evidence="11">HL-2020</strain>
        <tissue evidence="11">Leaf</tissue>
    </source>
</reference>